<dbReference type="EMBL" id="GECZ01017908">
    <property type="protein sequence ID" value="JAS51861.1"/>
    <property type="molecule type" value="Transcribed_RNA"/>
</dbReference>
<evidence type="ECO:0000313" key="2">
    <source>
        <dbReference type="EMBL" id="JAS51861.1"/>
    </source>
</evidence>
<reference evidence="2" key="1">
    <citation type="submission" date="2015-11" db="EMBL/GenBank/DDBJ databases">
        <title>De novo transcriptome assembly of four potential Pierce s Disease insect vectors from Arizona vineyards.</title>
        <authorList>
            <person name="Tassone E.E."/>
        </authorList>
    </citation>
    <scope>NUCLEOTIDE SEQUENCE</scope>
</reference>
<gene>
    <name evidence="2" type="ORF">g.4047</name>
</gene>
<accession>A0A1B6FNY6</accession>
<evidence type="ECO:0000256" key="1">
    <source>
        <dbReference type="SAM" id="Coils"/>
    </source>
</evidence>
<sequence length="221" mass="25904">SWWYCAKARLKTKKNLTFFKSNGVLVLISKVVIMEFEQLKTISINLEKNISILERELGDSSKFFYQTDNGSDFEEIKVLKRLSEELEETCNELEELNKQEEADICEINRELVDSKHYVAELEERQQEFENILIQNNLLEPDTSEQPHEDLEHDVSSYEKFLHEKKPFKSLLAPQLADSPVNSTFLVARIPSRTVQQSQDFNKENLSDLQNTICDFQEHKQK</sequence>
<proteinExistence type="predicted"/>
<name>A0A1B6FNY6_9HEMI</name>
<keyword evidence="1" id="KW-0175">Coiled coil</keyword>
<organism evidence="2">
    <name type="scientific">Cuerna arida</name>
    <dbReference type="NCBI Taxonomy" id="1464854"/>
    <lineage>
        <taxon>Eukaryota</taxon>
        <taxon>Metazoa</taxon>
        <taxon>Ecdysozoa</taxon>
        <taxon>Arthropoda</taxon>
        <taxon>Hexapoda</taxon>
        <taxon>Insecta</taxon>
        <taxon>Pterygota</taxon>
        <taxon>Neoptera</taxon>
        <taxon>Paraneoptera</taxon>
        <taxon>Hemiptera</taxon>
        <taxon>Auchenorrhyncha</taxon>
        <taxon>Membracoidea</taxon>
        <taxon>Cicadellidae</taxon>
        <taxon>Cicadellinae</taxon>
        <taxon>Proconiini</taxon>
        <taxon>Cuerna</taxon>
    </lineage>
</organism>
<feature type="coiled-coil region" evidence="1">
    <location>
        <begin position="36"/>
        <end position="103"/>
    </location>
</feature>
<protein>
    <submittedName>
        <fullName evidence="2">Uncharacterized protein</fullName>
    </submittedName>
</protein>
<feature type="non-terminal residue" evidence="2">
    <location>
        <position position="1"/>
    </location>
</feature>
<dbReference type="AlphaFoldDB" id="A0A1B6FNY6"/>